<protein>
    <submittedName>
        <fullName evidence="1">Uncharacterized protein</fullName>
    </submittedName>
</protein>
<accession>A0A556SWQ6</accession>
<organism evidence="1 2">
    <name type="scientific">Gilliamella apicola</name>
    <dbReference type="NCBI Taxonomy" id="1196095"/>
    <lineage>
        <taxon>Bacteria</taxon>
        <taxon>Pseudomonadati</taxon>
        <taxon>Pseudomonadota</taxon>
        <taxon>Gammaproteobacteria</taxon>
        <taxon>Orbales</taxon>
        <taxon>Orbaceae</taxon>
        <taxon>Gilliamella</taxon>
    </lineage>
</organism>
<comment type="caution">
    <text evidence="1">The sequence shown here is derived from an EMBL/GenBank/DDBJ whole genome shotgun (WGS) entry which is preliminary data.</text>
</comment>
<dbReference type="AlphaFoldDB" id="A0A556SWQ6"/>
<evidence type="ECO:0000313" key="2">
    <source>
        <dbReference type="Proteomes" id="UP000319483"/>
    </source>
</evidence>
<proteinExistence type="predicted"/>
<dbReference type="Proteomes" id="UP000319483">
    <property type="component" value="Unassembled WGS sequence"/>
</dbReference>
<sequence length="464" mass="51957">MKLIAISRHIKKITYTFLLLQFSTSSYGYFTAQTAQTIQGARPSLSQELETNIDNLQLFGLMISNHIYYGQKEIAKMPIPTAYPFANQLSPSIMIRQPDENEFFDRDGDKLDYLVADDDISMVWYYTDANNNDIEFTPKDNDTFCSLAAEEKYAPFKVKLSANLVLFSQYGDPNDNTYPNNIIKTQPSVTYTVVDDVGICFARPELKPNSVIGSEKNQWDADNGFLIQSNIDSTKNFPTTGFYGAKFDLLLSKDGIVNNYNWHVKQGSELVSIDDSDANVVTVLFNGPDAQDTEKAWEHVIGSGKGYKVIIEGVNKKNNKKIQYTFTLTMWFDAWKQKIDGDVYKAVTGEVAEVVAECAAKKGHYELSNAEEISNAVLGSKGEAQLSREIGRLISEWGDANQQSYPGSFAPHKNGSYKRFYVWEPTAGDDGEGQICDLHIDSGVYHCRSNEKENKNGVCASIPK</sequence>
<name>A0A556SWQ6_9GAMM</name>
<dbReference type="Gene3D" id="2.60.40.1080">
    <property type="match status" value="1"/>
</dbReference>
<dbReference type="RefSeq" id="WP_144091294.1">
    <property type="nucleotide sequence ID" value="NZ_VMHM01000002.1"/>
</dbReference>
<gene>
    <name evidence="1" type="ORF">FPQ15_01630</name>
</gene>
<dbReference type="EMBL" id="VMHM01000002">
    <property type="protein sequence ID" value="TSK05526.1"/>
    <property type="molecule type" value="Genomic_DNA"/>
</dbReference>
<reference evidence="1 2" key="1">
    <citation type="submission" date="2019-07" db="EMBL/GenBank/DDBJ databases">
        <title>Gilliamella genomes.</title>
        <authorList>
            <person name="Zheng H."/>
        </authorList>
    </citation>
    <scope>NUCLEOTIDE SEQUENCE [LARGE SCALE GENOMIC DNA]</scope>
    <source>
        <strain evidence="1 2">W8127</strain>
    </source>
</reference>
<evidence type="ECO:0000313" key="1">
    <source>
        <dbReference type="EMBL" id="TSK05526.1"/>
    </source>
</evidence>